<dbReference type="PANTHER" id="PTHR36180:SF1">
    <property type="entry name" value="ANTA_ANTB ANTIREPRESSOR DOMAIN-CONTAINING PROTEIN"/>
    <property type="match status" value="1"/>
</dbReference>
<protein>
    <submittedName>
        <fullName evidence="3">AntA/AntB antirepressor family protein</fullName>
    </submittedName>
</protein>
<dbReference type="InterPro" id="IPR018878">
    <property type="entry name" value="ORF6C_dom"/>
</dbReference>
<evidence type="ECO:0000313" key="3">
    <source>
        <dbReference type="EMBL" id="MDG4985147.1"/>
    </source>
</evidence>
<dbReference type="PANTHER" id="PTHR36180">
    <property type="entry name" value="DNA-BINDING PROTEIN-RELATED-RELATED"/>
    <property type="match status" value="1"/>
</dbReference>
<dbReference type="Pfam" id="PF08346">
    <property type="entry name" value="AntA"/>
    <property type="match status" value="1"/>
</dbReference>
<dbReference type="Pfam" id="PF10552">
    <property type="entry name" value="ORF6C"/>
    <property type="match status" value="1"/>
</dbReference>
<dbReference type="RefSeq" id="WP_278229477.1">
    <property type="nucleotide sequence ID" value="NZ_JAOWLY010000024.1"/>
</dbReference>
<feature type="domain" description="ORF6C" evidence="2">
    <location>
        <begin position="118"/>
        <end position="225"/>
    </location>
</feature>
<reference evidence="3" key="1">
    <citation type="submission" date="2022-10" db="EMBL/GenBank/DDBJ databases">
        <authorList>
            <person name="Turner M.S."/>
            <person name="Huang W."/>
        </authorList>
    </citation>
    <scope>NUCLEOTIDE SEQUENCE</scope>
    <source>
        <strain evidence="3">3</strain>
    </source>
</reference>
<dbReference type="InterPro" id="IPR013557">
    <property type="entry name" value="AntA/B_antirep"/>
</dbReference>
<organism evidence="3 4">
    <name type="scientific">Lactococcus lactis</name>
    <dbReference type="NCBI Taxonomy" id="1358"/>
    <lineage>
        <taxon>Bacteria</taxon>
        <taxon>Bacillati</taxon>
        <taxon>Bacillota</taxon>
        <taxon>Bacilli</taxon>
        <taxon>Lactobacillales</taxon>
        <taxon>Streptococcaceae</taxon>
        <taxon>Lactococcus</taxon>
    </lineage>
</organism>
<dbReference type="EMBL" id="JAOWLY010000024">
    <property type="protein sequence ID" value="MDG4985147.1"/>
    <property type="molecule type" value="Genomic_DNA"/>
</dbReference>
<sequence length="235" mass="27231">MNQLITITQNENNDQVVSGRELHKFLGVKTRYNDWFEDMVKYGFTENVDFIGFTEKKVKPQGGRPSIDHALKLDMAKEISMIQRNEKGKQARQYFIEVEKQAKDQQLRVPTSQRELVQLALSANEETNQRIDVVETKIQQFEENKLITTEDKGTIDSHVRKKVASICRDLRLDQQAKSLLFQDLGSSIKRLFNVPNRGRIKDKDFLKALDFIDTWEPSSVTKAQIHQLSLFDETA</sequence>
<evidence type="ECO:0000313" key="4">
    <source>
        <dbReference type="Proteomes" id="UP001152614"/>
    </source>
</evidence>
<proteinExistence type="predicted"/>
<comment type="caution">
    <text evidence="3">The sequence shown here is derived from an EMBL/GenBank/DDBJ whole genome shotgun (WGS) entry which is preliminary data.</text>
</comment>
<feature type="domain" description="AntA/AntB antirepressor" evidence="1">
    <location>
        <begin position="17"/>
        <end position="85"/>
    </location>
</feature>
<name>A0A9X4S6Q4_9LACT</name>
<evidence type="ECO:0000259" key="1">
    <source>
        <dbReference type="Pfam" id="PF08346"/>
    </source>
</evidence>
<gene>
    <name evidence="3" type="ORF">OGZ51_13455</name>
</gene>
<reference evidence="3" key="2">
    <citation type="journal article" date="2023" name="Food Microbiol.">
        <title>Evaluation of the fermentation potential of lactic acid bacteria isolated from herbs, fruits and vegetables as starter cultures in nut-based milk alternatives.</title>
        <authorList>
            <person name="Huang W."/>
            <person name="Dong A."/>
            <person name="Pham H.T."/>
            <person name="Zhou C."/>
            <person name="Huo Z."/>
            <person name="Watjen A.P."/>
            <person name="Prakash S."/>
            <person name="Bang-Berthelsen C.H."/>
            <person name="Turner M.S."/>
        </authorList>
    </citation>
    <scope>NUCLEOTIDE SEQUENCE</scope>
    <source>
        <strain evidence="3">3</strain>
    </source>
</reference>
<dbReference type="AlphaFoldDB" id="A0A9X4S6Q4"/>
<accession>A0A9X4S6Q4</accession>
<evidence type="ECO:0000259" key="2">
    <source>
        <dbReference type="Pfam" id="PF10552"/>
    </source>
</evidence>
<dbReference type="Proteomes" id="UP001152614">
    <property type="component" value="Unassembled WGS sequence"/>
</dbReference>